<dbReference type="VEuPathDB" id="FungiDB:BD410DRAFT_845210"/>
<dbReference type="AlphaFoldDB" id="A0A4Y7PK85"/>
<name>A0A4Y7PK85_9AGAM</name>
<protein>
    <submittedName>
        <fullName evidence="2">Uncharacterized protein</fullName>
    </submittedName>
</protein>
<sequence>MSKTWQTESKVNLPQGPAITLSGPPLKGPIDTTSDTGREVASNPPPSNSPTLIVAISAAPVGRRPPLSTSGPLEAPMGPGTDATEYSGSEVTTSDLKIPEATPTTEAGENQGASSSPSKLVAQQPPKESVWGNHTGQSNSVPFQGYAVGGEAWKPTGDYFQPKEYLF</sequence>
<proteinExistence type="predicted"/>
<evidence type="ECO:0000313" key="3">
    <source>
        <dbReference type="Proteomes" id="UP000294933"/>
    </source>
</evidence>
<reference evidence="2 3" key="1">
    <citation type="submission" date="2018-06" db="EMBL/GenBank/DDBJ databases">
        <title>A transcriptomic atlas of mushroom development highlights an independent origin of complex multicellularity.</title>
        <authorList>
            <consortium name="DOE Joint Genome Institute"/>
            <person name="Krizsan K."/>
            <person name="Almasi E."/>
            <person name="Merenyi Z."/>
            <person name="Sahu N."/>
            <person name="Viragh M."/>
            <person name="Koszo T."/>
            <person name="Mondo S."/>
            <person name="Kiss B."/>
            <person name="Balint B."/>
            <person name="Kues U."/>
            <person name="Barry K."/>
            <person name="Hegedus J.C."/>
            <person name="Henrissat B."/>
            <person name="Johnson J."/>
            <person name="Lipzen A."/>
            <person name="Ohm R."/>
            <person name="Nagy I."/>
            <person name="Pangilinan J."/>
            <person name="Yan J."/>
            <person name="Xiong Y."/>
            <person name="Grigoriev I.V."/>
            <person name="Hibbett D.S."/>
            <person name="Nagy L.G."/>
        </authorList>
    </citation>
    <scope>NUCLEOTIDE SEQUENCE [LARGE SCALE GENOMIC DNA]</scope>
    <source>
        <strain evidence="2 3">SZMC22713</strain>
    </source>
</reference>
<dbReference type="EMBL" id="ML170276">
    <property type="protein sequence ID" value="TDL15411.1"/>
    <property type="molecule type" value="Genomic_DNA"/>
</dbReference>
<keyword evidence="3" id="KW-1185">Reference proteome</keyword>
<organism evidence="2 3">
    <name type="scientific">Rickenella mellea</name>
    <dbReference type="NCBI Taxonomy" id="50990"/>
    <lineage>
        <taxon>Eukaryota</taxon>
        <taxon>Fungi</taxon>
        <taxon>Dikarya</taxon>
        <taxon>Basidiomycota</taxon>
        <taxon>Agaricomycotina</taxon>
        <taxon>Agaricomycetes</taxon>
        <taxon>Hymenochaetales</taxon>
        <taxon>Rickenellaceae</taxon>
        <taxon>Rickenella</taxon>
    </lineage>
</organism>
<feature type="compositionally biased region" description="Polar residues" evidence="1">
    <location>
        <begin position="1"/>
        <end position="12"/>
    </location>
</feature>
<gene>
    <name evidence="2" type="ORF">BD410DRAFT_845210</name>
</gene>
<accession>A0A4Y7PK85</accession>
<evidence type="ECO:0000313" key="2">
    <source>
        <dbReference type="EMBL" id="TDL15411.1"/>
    </source>
</evidence>
<feature type="region of interest" description="Disordered" evidence="1">
    <location>
        <begin position="1"/>
        <end position="138"/>
    </location>
</feature>
<dbReference type="Proteomes" id="UP000294933">
    <property type="component" value="Unassembled WGS sequence"/>
</dbReference>
<evidence type="ECO:0000256" key="1">
    <source>
        <dbReference type="SAM" id="MobiDB-lite"/>
    </source>
</evidence>
<feature type="compositionally biased region" description="Polar residues" evidence="1">
    <location>
        <begin position="102"/>
        <end position="118"/>
    </location>
</feature>
<feature type="compositionally biased region" description="Polar residues" evidence="1">
    <location>
        <begin position="84"/>
        <end position="95"/>
    </location>
</feature>